<dbReference type="AlphaFoldDB" id="A0A3R5Y6Y7"/>
<dbReference type="Gene3D" id="3.40.50.300">
    <property type="entry name" value="P-loop containing nucleotide triphosphate hydrolases"/>
    <property type="match status" value="1"/>
</dbReference>
<keyword evidence="3" id="KW-0132">Cell division</keyword>
<dbReference type="PANTHER" id="PTHR12169">
    <property type="entry name" value="ATPASE N2B"/>
    <property type="match status" value="1"/>
</dbReference>
<keyword evidence="1" id="KW-0547">Nucleotide-binding</keyword>
<dbReference type="Pfam" id="PF03969">
    <property type="entry name" value="AFG1_ATPase"/>
    <property type="match status" value="2"/>
</dbReference>
<dbReference type="RefSeq" id="WP_128466500.1">
    <property type="nucleotide sequence ID" value="NZ_CP035108.1"/>
</dbReference>
<keyword evidence="3" id="KW-0131">Cell cycle</keyword>
<protein>
    <submittedName>
        <fullName evidence="3">Cell division protein ZapE</fullName>
    </submittedName>
</protein>
<accession>A0A3R5Y6Y7</accession>
<dbReference type="InterPro" id="IPR005654">
    <property type="entry name" value="ATPase_AFG1-like"/>
</dbReference>
<name>A0A3R5Y6Y7_9BACT</name>
<organism evidence="3 4">
    <name type="scientific">Geovibrio thiophilus</name>
    <dbReference type="NCBI Taxonomy" id="139438"/>
    <lineage>
        <taxon>Bacteria</taxon>
        <taxon>Pseudomonadati</taxon>
        <taxon>Deferribacterota</taxon>
        <taxon>Deferribacteres</taxon>
        <taxon>Deferribacterales</taxon>
        <taxon>Geovibrionaceae</taxon>
        <taxon>Geovibrio</taxon>
    </lineage>
</organism>
<sequence length="348" mass="40779">MTSAGNYIDISKLSFNVSIEECFANLKPHPKFSGCTFDNYIPDENYPSQHYIKNLLKETAEIMKKKYEKPVKKGFSFFKPKPVFQKPLNIYIDGSYGIGKTHLLSATYNMTDMKKAFMSFSEMNYFFHYLGVEKCIEEFSKLDLLLVDEFELDDPAMCLIMVRFFKEVNKDTLIVTTSNTLPTELGKLRFQVDRFEKEMGVIASSFKTVVVEGEDYRKKHKAWKRNVSTESFFDAFTNCICESKAKSRTDFDKLMKILEDNHPFRYFMIPSNCEAIFIDGLLPFKELNSALRFNHLIDHCYYYNTKLFIKSEYELKDLFSAAMLESPFEKKLKRCLSRLDELAVFYRS</sequence>
<dbReference type="GO" id="GO:0005524">
    <property type="term" value="F:ATP binding"/>
    <property type="evidence" value="ECO:0007669"/>
    <property type="project" value="UniProtKB-KW"/>
</dbReference>
<dbReference type="Proteomes" id="UP000287502">
    <property type="component" value="Chromosome"/>
</dbReference>
<dbReference type="OrthoDB" id="9774491at2"/>
<evidence type="ECO:0000256" key="2">
    <source>
        <dbReference type="ARBA" id="ARBA00022840"/>
    </source>
</evidence>
<dbReference type="GO" id="GO:0051301">
    <property type="term" value="P:cell division"/>
    <property type="evidence" value="ECO:0007669"/>
    <property type="project" value="UniProtKB-KW"/>
</dbReference>
<dbReference type="PANTHER" id="PTHR12169:SF6">
    <property type="entry name" value="AFG1-LIKE ATPASE"/>
    <property type="match status" value="1"/>
</dbReference>
<dbReference type="NCBIfam" id="NF040713">
    <property type="entry name" value="ZapE"/>
    <property type="match status" value="1"/>
</dbReference>
<evidence type="ECO:0000313" key="3">
    <source>
        <dbReference type="EMBL" id="QAR33214.1"/>
    </source>
</evidence>
<dbReference type="KEGG" id="gtl:EP073_07295"/>
<keyword evidence="2" id="KW-0067">ATP-binding</keyword>
<evidence type="ECO:0000256" key="1">
    <source>
        <dbReference type="ARBA" id="ARBA00022741"/>
    </source>
</evidence>
<dbReference type="SUPFAM" id="SSF52540">
    <property type="entry name" value="P-loop containing nucleoside triphosphate hydrolases"/>
    <property type="match status" value="1"/>
</dbReference>
<gene>
    <name evidence="3" type="primary">zapE</name>
    <name evidence="3" type="ORF">EP073_07295</name>
</gene>
<dbReference type="GO" id="GO:0005737">
    <property type="term" value="C:cytoplasm"/>
    <property type="evidence" value="ECO:0007669"/>
    <property type="project" value="TreeGrafter"/>
</dbReference>
<evidence type="ECO:0000313" key="4">
    <source>
        <dbReference type="Proteomes" id="UP000287502"/>
    </source>
</evidence>
<keyword evidence="4" id="KW-1185">Reference proteome</keyword>
<proteinExistence type="predicted"/>
<dbReference type="InterPro" id="IPR027417">
    <property type="entry name" value="P-loop_NTPase"/>
</dbReference>
<reference evidence="3 4" key="1">
    <citation type="submission" date="2019-01" db="EMBL/GenBank/DDBJ databases">
        <title>Geovibrio thiophilus DSM 11263, complete genome.</title>
        <authorList>
            <person name="Spring S."/>
            <person name="Bunk B."/>
            <person name="Sproer C."/>
        </authorList>
    </citation>
    <scope>NUCLEOTIDE SEQUENCE [LARGE SCALE GENOMIC DNA]</scope>
    <source>
        <strain evidence="3 4">DSM 11263</strain>
    </source>
</reference>
<dbReference type="GO" id="GO:0016887">
    <property type="term" value="F:ATP hydrolysis activity"/>
    <property type="evidence" value="ECO:0007669"/>
    <property type="project" value="InterPro"/>
</dbReference>
<dbReference type="EMBL" id="CP035108">
    <property type="protein sequence ID" value="QAR33214.1"/>
    <property type="molecule type" value="Genomic_DNA"/>
</dbReference>